<evidence type="ECO:0000313" key="3">
    <source>
        <dbReference type="Proteomes" id="UP000308197"/>
    </source>
</evidence>
<proteinExistence type="predicted"/>
<accession>A0A5C3NRX5</accession>
<dbReference type="EMBL" id="ML211936">
    <property type="protein sequence ID" value="TFK79762.1"/>
    <property type="molecule type" value="Genomic_DNA"/>
</dbReference>
<protein>
    <submittedName>
        <fullName evidence="2">Uncharacterized protein</fullName>
    </submittedName>
</protein>
<reference evidence="2 3" key="1">
    <citation type="journal article" date="2019" name="Nat. Ecol. Evol.">
        <title>Megaphylogeny resolves global patterns of mushroom evolution.</title>
        <authorList>
            <person name="Varga T."/>
            <person name="Krizsan K."/>
            <person name="Foldi C."/>
            <person name="Dima B."/>
            <person name="Sanchez-Garcia M."/>
            <person name="Sanchez-Ramirez S."/>
            <person name="Szollosi G.J."/>
            <person name="Szarkandi J.G."/>
            <person name="Papp V."/>
            <person name="Albert L."/>
            <person name="Andreopoulos W."/>
            <person name="Angelini C."/>
            <person name="Antonin V."/>
            <person name="Barry K.W."/>
            <person name="Bougher N.L."/>
            <person name="Buchanan P."/>
            <person name="Buyck B."/>
            <person name="Bense V."/>
            <person name="Catcheside P."/>
            <person name="Chovatia M."/>
            <person name="Cooper J."/>
            <person name="Damon W."/>
            <person name="Desjardin D."/>
            <person name="Finy P."/>
            <person name="Geml J."/>
            <person name="Haridas S."/>
            <person name="Hughes K."/>
            <person name="Justo A."/>
            <person name="Karasinski D."/>
            <person name="Kautmanova I."/>
            <person name="Kiss B."/>
            <person name="Kocsube S."/>
            <person name="Kotiranta H."/>
            <person name="LaButti K.M."/>
            <person name="Lechner B.E."/>
            <person name="Liimatainen K."/>
            <person name="Lipzen A."/>
            <person name="Lukacs Z."/>
            <person name="Mihaltcheva S."/>
            <person name="Morgado L.N."/>
            <person name="Niskanen T."/>
            <person name="Noordeloos M.E."/>
            <person name="Ohm R.A."/>
            <person name="Ortiz-Santana B."/>
            <person name="Ovrebo C."/>
            <person name="Racz N."/>
            <person name="Riley R."/>
            <person name="Savchenko A."/>
            <person name="Shiryaev A."/>
            <person name="Soop K."/>
            <person name="Spirin V."/>
            <person name="Szebenyi C."/>
            <person name="Tomsovsky M."/>
            <person name="Tulloss R.E."/>
            <person name="Uehling J."/>
            <person name="Grigoriev I.V."/>
            <person name="Vagvolgyi C."/>
            <person name="Papp T."/>
            <person name="Martin F.M."/>
            <person name="Miettinen O."/>
            <person name="Hibbett D.S."/>
            <person name="Nagy L.G."/>
        </authorList>
    </citation>
    <scope>NUCLEOTIDE SEQUENCE [LARGE SCALE GENOMIC DNA]</scope>
    <source>
        <strain evidence="2 3">HHB13444</strain>
    </source>
</reference>
<organism evidence="2 3">
    <name type="scientific">Polyporus arcularius HHB13444</name>
    <dbReference type="NCBI Taxonomy" id="1314778"/>
    <lineage>
        <taxon>Eukaryota</taxon>
        <taxon>Fungi</taxon>
        <taxon>Dikarya</taxon>
        <taxon>Basidiomycota</taxon>
        <taxon>Agaricomycotina</taxon>
        <taxon>Agaricomycetes</taxon>
        <taxon>Polyporales</taxon>
        <taxon>Polyporaceae</taxon>
        <taxon>Polyporus</taxon>
    </lineage>
</organism>
<sequence>MTPAHTFHLQPSATSIHHILDMTHTGTHEVENDSIAHRYVEAVIRAIQYRSVHPSPAQQSDMSYDLIFEEAAQEAIGVYLRGIGHPDDEVFHGFRSAAAFQQDQGDPTLRARMFASFVSGSKCGRDLRDIPRSIETAPALSPNHAGSTATVNHAPRAMSRP</sequence>
<evidence type="ECO:0000256" key="1">
    <source>
        <dbReference type="SAM" id="MobiDB-lite"/>
    </source>
</evidence>
<dbReference type="InParanoid" id="A0A5C3NRX5"/>
<name>A0A5C3NRX5_9APHY</name>
<dbReference type="Proteomes" id="UP000308197">
    <property type="component" value="Unassembled WGS sequence"/>
</dbReference>
<feature type="region of interest" description="Disordered" evidence="1">
    <location>
        <begin position="136"/>
        <end position="161"/>
    </location>
</feature>
<evidence type="ECO:0000313" key="2">
    <source>
        <dbReference type="EMBL" id="TFK79762.1"/>
    </source>
</evidence>
<dbReference type="AlphaFoldDB" id="A0A5C3NRX5"/>
<keyword evidence="3" id="KW-1185">Reference proteome</keyword>
<gene>
    <name evidence="2" type="ORF">K466DRAFT_605883</name>
</gene>